<dbReference type="AlphaFoldDB" id="A0A132NDP5"/>
<gene>
    <name evidence="1" type="ORF">TH66_13040</name>
    <name evidence="2" type="ORF">TR74_16125</name>
</gene>
<evidence type="ECO:0000313" key="3">
    <source>
        <dbReference type="Proteomes" id="UP000070598"/>
    </source>
</evidence>
<dbReference type="RefSeq" id="WP_067070405.1">
    <property type="nucleotide sequence ID" value="NZ_JYIJ01000017.1"/>
</dbReference>
<sequence>MSAETHSLPEDVRNRFAALVAKYYRGRVRLIMFRGWAFGEPKMPLPEPCQLAGDVIAPLLESEFRVVWSYDDKVTAVRVRRDDPTKADPIPRRKLREIVCAVLSEFPDYEREHHNGKRGAFFVDIRQAIRNARRVAKVGTRRSNRWVNDLISATIDYLGALDPDVEVVWRRSSDSLTAEQTRHARQYLEQLSPGVYRPLELFEAYRTAPGAKVTPADMAAFLRLADDVLGRRMKLGGRSVYRVVAKNTPEHARQFLASLAPGRYRTTEIWQRYRVACERDGIKPMGKRAFYALADEVIGKRVTVDGYQCYRVKETRMGPAQHRNELARIVLDRIVDKLVAEVRETIATGGVDADQQTTSAPTTVQATGSNIVDLASRRARRTV</sequence>
<accession>A0A132NDP5</accession>
<comment type="caution">
    <text evidence="2">The sequence shown here is derived from an EMBL/GenBank/DDBJ whole genome shotgun (WGS) entry which is preliminary data.</text>
</comment>
<evidence type="ECO:0000313" key="4">
    <source>
        <dbReference type="Proteomes" id="UP000070659"/>
    </source>
</evidence>
<dbReference type="PATRIC" id="fig|1469144.8.peg.3174"/>
<proteinExistence type="predicted"/>
<reference evidence="3" key="2">
    <citation type="submission" date="2015-02" db="EMBL/GenBank/DDBJ databases">
        <title>Physiological reanalysis, assessment of diazotrophy, and genome sequences of multiple isolates of Streptomyces thermoautotrophicus.</title>
        <authorList>
            <person name="MacKellar D.C."/>
            <person name="Lieber L."/>
            <person name="Norman J."/>
            <person name="Bolger A."/>
            <person name="Tobin C."/>
            <person name="Murray J.W."/>
            <person name="Friesen M."/>
            <person name="Prell J."/>
        </authorList>
    </citation>
    <scope>NUCLEOTIDE SEQUENCE [LARGE SCALE GENOMIC DNA]</scope>
    <source>
        <strain evidence="3">UBT1</strain>
    </source>
</reference>
<reference evidence="2 4" key="1">
    <citation type="submission" date="2015-02" db="EMBL/GenBank/DDBJ databases">
        <title>Physiological reanalysis, assessment of diazotrophy, and genome sequences of multiple isolates of Streptomyces thermoautotrophicus.</title>
        <authorList>
            <person name="MacKellar D.C."/>
            <person name="Lieber L."/>
            <person name="Norman J."/>
            <person name="Bolger A."/>
            <person name="Tobin C."/>
            <person name="Murray J.W."/>
            <person name="Prell J."/>
        </authorList>
    </citation>
    <scope>NUCLEOTIDE SEQUENCE [LARGE SCALE GENOMIC DNA]</scope>
    <source>
        <strain evidence="2 4">UBT1</strain>
    </source>
</reference>
<protein>
    <submittedName>
        <fullName evidence="2">Uncharacterized protein</fullName>
    </submittedName>
</protein>
<organism evidence="2 3">
    <name type="scientific">Carbonactinospora thermoautotrophica</name>
    <dbReference type="NCBI Taxonomy" id="1469144"/>
    <lineage>
        <taxon>Bacteria</taxon>
        <taxon>Bacillati</taxon>
        <taxon>Actinomycetota</taxon>
        <taxon>Actinomycetes</taxon>
        <taxon>Kitasatosporales</taxon>
        <taxon>Carbonactinosporaceae</taxon>
        <taxon>Carbonactinospora</taxon>
    </lineage>
</organism>
<dbReference type="EMBL" id="JYIK01001004">
    <property type="protein sequence ID" value="KWX08180.1"/>
    <property type="molecule type" value="Genomic_DNA"/>
</dbReference>
<name>A0A132NDP5_9ACTN</name>
<evidence type="ECO:0000313" key="1">
    <source>
        <dbReference type="EMBL" id="KWX03718.1"/>
    </source>
</evidence>
<dbReference type="Proteomes" id="UP000070659">
    <property type="component" value="Unassembled WGS sequence"/>
</dbReference>
<dbReference type="Proteomes" id="UP000070598">
    <property type="component" value="Unassembled WGS sequence"/>
</dbReference>
<evidence type="ECO:0000313" key="2">
    <source>
        <dbReference type="EMBL" id="KWX08180.1"/>
    </source>
</evidence>
<dbReference type="EMBL" id="JYIJ01000017">
    <property type="protein sequence ID" value="KWX03718.1"/>
    <property type="molecule type" value="Genomic_DNA"/>
</dbReference>